<proteinExistence type="predicted"/>
<dbReference type="GO" id="GO:0004843">
    <property type="term" value="F:cysteine-type deubiquitinase activity"/>
    <property type="evidence" value="ECO:0007669"/>
    <property type="project" value="InterPro"/>
</dbReference>
<gene>
    <name evidence="4" type="ORF">F444_06992</name>
</gene>
<dbReference type="Proteomes" id="UP000028582">
    <property type="component" value="Unassembled WGS sequence"/>
</dbReference>
<comment type="caution">
    <text evidence="4">The sequence shown here is derived from an EMBL/GenBank/DDBJ whole genome shotgun (WGS) entry which is preliminary data.</text>
</comment>
<name>A0A081AG75_PHYNI</name>
<dbReference type="SMART" id="SM00239">
    <property type="entry name" value="C2"/>
    <property type="match status" value="1"/>
</dbReference>
<dbReference type="InterPro" id="IPR000008">
    <property type="entry name" value="C2_dom"/>
</dbReference>
<reference evidence="4 5" key="1">
    <citation type="submission" date="2013-11" db="EMBL/GenBank/DDBJ databases">
        <title>The Genome Sequence of Phytophthora parasitica P1976.</title>
        <authorList>
            <consortium name="The Broad Institute Genomics Platform"/>
            <person name="Russ C."/>
            <person name="Tyler B."/>
            <person name="Panabieres F."/>
            <person name="Shan W."/>
            <person name="Tripathy S."/>
            <person name="Grunwald N."/>
            <person name="Machado M."/>
            <person name="Johnson C.S."/>
            <person name="Walker B."/>
            <person name="Young S."/>
            <person name="Zeng Q."/>
            <person name="Gargeya S."/>
            <person name="Fitzgerald M."/>
            <person name="Haas B."/>
            <person name="Abouelleil A."/>
            <person name="Allen A.W."/>
            <person name="Alvarado L."/>
            <person name="Arachchi H.M."/>
            <person name="Berlin A.M."/>
            <person name="Chapman S.B."/>
            <person name="Gainer-Dewar J."/>
            <person name="Goldberg J."/>
            <person name="Griggs A."/>
            <person name="Gujja S."/>
            <person name="Hansen M."/>
            <person name="Howarth C."/>
            <person name="Imamovic A."/>
            <person name="Ireland A."/>
            <person name="Larimer J."/>
            <person name="McCowan C."/>
            <person name="Murphy C."/>
            <person name="Pearson M."/>
            <person name="Poon T.W."/>
            <person name="Priest M."/>
            <person name="Roberts A."/>
            <person name="Saif S."/>
            <person name="Shea T."/>
            <person name="Sisk P."/>
            <person name="Sykes S."/>
            <person name="Wortman J."/>
            <person name="Nusbaum C."/>
            <person name="Birren B."/>
        </authorList>
    </citation>
    <scope>NUCLEOTIDE SEQUENCE [LARGE SCALE GENOMIC DNA]</scope>
    <source>
        <strain evidence="4 5">P1976</strain>
    </source>
</reference>
<organism evidence="4 5">
    <name type="scientific">Phytophthora nicotianae P1976</name>
    <dbReference type="NCBI Taxonomy" id="1317066"/>
    <lineage>
        <taxon>Eukaryota</taxon>
        <taxon>Sar</taxon>
        <taxon>Stramenopiles</taxon>
        <taxon>Oomycota</taxon>
        <taxon>Peronosporomycetes</taxon>
        <taxon>Peronosporales</taxon>
        <taxon>Peronosporaceae</taxon>
        <taxon>Phytophthora</taxon>
    </lineage>
</organism>
<dbReference type="Pfam" id="PF06337">
    <property type="entry name" value="DUSP"/>
    <property type="match status" value="1"/>
</dbReference>
<dbReference type="CDD" id="cd00030">
    <property type="entry name" value="C2"/>
    <property type="match status" value="1"/>
</dbReference>
<feature type="region of interest" description="Disordered" evidence="1">
    <location>
        <begin position="89"/>
        <end position="115"/>
    </location>
</feature>
<sequence>MMSTTASDRFGAVELTPRHDQPLLVPGSAALDAMAAPCVVSVRVVSAIDLRPMHKGITSNPMVEVSLVHDDGSLQFQRSVGWDMGNDLKAPPGLQPRSHRNSTSSLPAGGLQHGMATKPFKSRVIKSSLNPMWKFDVDFGDVDTDKVVGVLFTVRHVEKFGLVKKDMGQLMLSLRDIMELKMQPPHEQEFHLQPTDEMVRREALEGPSNRKPGKLLIRFNGYGVPSSYTVMTDGRVSNMVNTLVTHEDEFGRSSKSLVVHDIRAEVRKLQSFHQTKPRPGEIWFAVSADWIRAWLLFVSKYKGEELHSPGTVDNMPLISDDLMDGTFQIKAGLVIKKDFRMINKKSWDYYQNVYGGGPAIEVQIPTDCARPAQWLARLQLDEAGRVNSNYVDSD</sequence>
<protein>
    <submittedName>
        <fullName evidence="4">Uncharacterized protein</fullName>
    </submittedName>
</protein>
<evidence type="ECO:0000259" key="3">
    <source>
        <dbReference type="PROSITE" id="PS51283"/>
    </source>
</evidence>
<evidence type="ECO:0000313" key="4">
    <source>
        <dbReference type="EMBL" id="ETO77886.1"/>
    </source>
</evidence>
<dbReference type="Pfam" id="PF00168">
    <property type="entry name" value="C2"/>
    <property type="match status" value="2"/>
</dbReference>
<dbReference type="InterPro" id="IPR006615">
    <property type="entry name" value="Pept_C19_DUSP"/>
</dbReference>
<dbReference type="EMBL" id="ANJA01001262">
    <property type="protein sequence ID" value="ETO77886.1"/>
    <property type="molecule type" value="Genomic_DNA"/>
</dbReference>
<dbReference type="SMART" id="SM00695">
    <property type="entry name" value="DUSP"/>
    <property type="match status" value="1"/>
</dbReference>
<dbReference type="AlphaFoldDB" id="A0A081AG75"/>
<dbReference type="SUPFAM" id="SSF143791">
    <property type="entry name" value="DUSP-like"/>
    <property type="match status" value="1"/>
</dbReference>
<evidence type="ECO:0000256" key="1">
    <source>
        <dbReference type="SAM" id="MobiDB-lite"/>
    </source>
</evidence>
<dbReference type="PROSITE" id="PS51283">
    <property type="entry name" value="DUSP"/>
    <property type="match status" value="1"/>
</dbReference>
<feature type="domain" description="DUSP" evidence="3">
    <location>
        <begin position="260"/>
        <end position="366"/>
    </location>
</feature>
<dbReference type="PROSITE" id="PS50004">
    <property type="entry name" value="C2"/>
    <property type="match status" value="1"/>
</dbReference>
<dbReference type="SUPFAM" id="SSF49562">
    <property type="entry name" value="C2 domain (Calcium/lipid-binding domain, CaLB)"/>
    <property type="match status" value="1"/>
</dbReference>
<dbReference type="Gene3D" id="3.30.2230.10">
    <property type="entry name" value="DUSP-like"/>
    <property type="match status" value="1"/>
</dbReference>
<feature type="domain" description="C2" evidence="2">
    <location>
        <begin position="21"/>
        <end position="190"/>
    </location>
</feature>
<dbReference type="OrthoDB" id="73004at2759"/>
<dbReference type="InterPro" id="IPR035892">
    <property type="entry name" value="C2_domain_sf"/>
</dbReference>
<accession>A0A081AG75</accession>
<dbReference type="InterPro" id="IPR035927">
    <property type="entry name" value="DUSP-like_sf"/>
</dbReference>
<evidence type="ECO:0000313" key="5">
    <source>
        <dbReference type="Proteomes" id="UP000028582"/>
    </source>
</evidence>
<dbReference type="Gene3D" id="2.60.40.150">
    <property type="entry name" value="C2 domain"/>
    <property type="match status" value="1"/>
</dbReference>
<evidence type="ECO:0000259" key="2">
    <source>
        <dbReference type="PROSITE" id="PS50004"/>
    </source>
</evidence>